<dbReference type="Proteomes" id="UP000658127">
    <property type="component" value="Unassembled WGS sequence"/>
</dbReference>
<comment type="caution">
    <text evidence="3">The sequence shown here is derived from an EMBL/GenBank/DDBJ whole genome shotgun (WGS) entry which is preliminary data.</text>
</comment>
<dbReference type="GO" id="GO:0016740">
    <property type="term" value="F:transferase activity"/>
    <property type="evidence" value="ECO:0007669"/>
    <property type="project" value="UniProtKB-KW"/>
</dbReference>
<evidence type="ECO:0000313" key="4">
    <source>
        <dbReference type="Proteomes" id="UP000658127"/>
    </source>
</evidence>
<proteinExistence type="predicted"/>
<gene>
    <name evidence="3" type="ORF">GCM10011610_64850</name>
</gene>
<dbReference type="EMBL" id="BMNE01000011">
    <property type="protein sequence ID" value="GGN98143.1"/>
    <property type="molecule type" value="Genomic_DNA"/>
</dbReference>
<evidence type="ECO:0000256" key="1">
    <source>
        <dbReference type="ARBA" id="ARBA00022679"/>
    </source>
</evidence>
<feature type="domain" description="Glycosyl transferase family 1" evidence="2">
    <location>
        <begin position="188"/>
        <end position="325"/>
    </location>
</feature>
<dbReference type="PANTHER" id="PTHR46401:SF2">
    <property type="entry name" value="GLYCOSYLTRANSFERASE WBBK-RELATED"/>
    <property type="match status" value="1"/>
</dbReference>
<dbReference type="PANTHER" id="PTHR46401">
    <property type="entry name" value="GLYCOSYLTRANSFERASE WBBK-RELATED"/>
    <property type="match status" value="1"/>
</dbReference>
<dbReference type="SUPFAM" id="SSF53756">
    <property type="entry name" value="UDP-Glycosyltransferase/glycogen phosphorylase"/>
    <property type="match status" value="1"/>
</dbReference>
<protein>
    <submittedName>
        <fullName evidence="3">Glycosyl transferase family 1</fullName>
    </submittedName>
</protein>
<accession>A0ABQ2KZS4</accession>
<keyword evidence="4" id="KW-1185">Reference proteome</keyword>
<sequence length="353" mass="36786">MNSESSSPTLCFGALALRPNGAGVATYQRELLGRMAGLMPATAMSALVQADAAPTLPSGIAALSRPVAAGARRAWHGIAPLRGVDVFHGLDVDIPLSGPGATVSTVHDLSVFDVPWAFSRYRARGEQLLVRMSLTRADLLIAVSEFTAQRIAERFGREAVVVPLAPAEWAREPDEAAVTRVRARYQLPQRFVLQVGTVEPRKQVGMLAEVARDLDVPLVLAGAGSDGPQAPSGAIGLGYVDLADLPALYAAATVVAYSSQYEGFGLPPVEAMACGGAVVASAVGALPQVCGDGAVLVADATTESWVRAIRPLLHDDAANRDLRARGLAAMSELSWQATAEATVAAYRAAGLMP</sequence>
<organism evidence="3 4">
    <name type="scientific">Nocardia rhizosphaerihabitans</name>
    <dbReference type="NCBI Taxonomy" id="1691570"/>
    <lineage>
        <taxon>Bacteria</taxon>
        <taxon>Bacillati</taxon>
        <taxon>Actinomycetota</taxon>
        <taxon>Actinomycetes</taxon>
        <taxon>Mycobacteriales</taxon>
        <taxon>Nocardiaceae</taxon>
        <taxon>Nocardia</taxon>
    </lineage>
</organism>
<dbReference type="Pfam" id="PF00534">
    <property type="entry name" value="Glycos_transf_1"/>
    <property type="match status" value="1"/>
</dbReference>
<keyword evidence="1 3" id="KW-0808">Transferase</keyword>
<reference evidence="4" key="1">
    <citation type="journal article" date="2019" name="Int. J. Syst. Evol. Microbiol.">
        <title>The Global Catalogue of Microorganisms (GCM) 10K type strain sequencing project: providing services to taxonomists for standard genome sequencing and annotation.</title>
        <authorList>
            <consortium name="The Broad Institute Genomics Platform"/>
            <consortium name="The Broad Institute Genome Sequencing Center for Infectious Disease"/>
            <person name="Wu L."/>
            <person name="Ma J."/>
        </authorList>
    </citation>
    <scope>NUCLEOTIDE SEQUENCE [LARGE SCALE GENOMIC DNA]</scope>
    <source>
        <strain evidence="4">CGMCC 4.7329</strain>
    </source>
</reference>
<dbReference type="CDD" id="cd03809">
    <property type="entry name" value="GT4_MtfB-like"/>
    <property type="match status" value="1"/>
</dbReference>
<dbReference type="InterPro" id="IPR001296">
    <property type="entry name" value="Glyco_trans_1"/>
</dbReference>
<name>A0ABQ2KZS4_9NOCA</name>
<dbReference type="Gene3D" id="3.40.50.2000">
    <property type="entry name" value="Glycogen Phosphorylase B"/>
    <property type="match status" value="2"/>
</dbReference>
<evidence type="ECO:0000259" key="2">
    <source>
        <dbReference type="Pfam" id="PF00534"/>
    </source>
</evidence>
<evidence type="ECO:0000313" key="3">
    <source>
        <dbReference type="EMBL" id="GGN98143.1"/>
    </source>
</evidence>